<dbReference type="OrthoDB" id="7375890at2"/>
<evidence type="ECO:0000313" key="1">
    <source>
        <dbReference type="EMBL" id="SMH27933.1"/>
    </source>
</evidence>
<dbReference type="AlphaFoldDB" id="A0A1X7MVH4"/>
<keyword evidence="2" id="KW-1185">Reference proteome</keyword>
<dbReference type="Proteomes" id="UP000193083">
    <property type="component" value="Unassembled WGS sequence"/>
</dbReference>
<accession>A0A1X7MVH4</accession>
<evidence type="ECO:0000313" key="2">
    <source>
        <dbReference type="Proteomes" id="UP000193083"/>
    </source>
</evidence>
<proteinExistence type="predicted"/>
<sequence>MDTFTLISAAAPVARAIATLTAARKLPLRVDCLGEIEYPEDDPIYGSYTVPHTVELAQCASLAEAIACVERLARQDEIATGEDGALGFLPRLFIVRDGEHCLVLAGEPWRRSVRWCEPVASDGEARLIVEKASKLRGEASFEAGWDNHSTARSLRFRASALEGRLVDPSWRQAARAALFQAA</sequence>
<protein>
    <submittedName>
        <fullName evidence="1">Uncharacterized protein</fullName>
    </submittedName>
</protein>
<gene>
    <name evidence="1" type="ORF">SAMN02982922_0678</name>
</gene>
<organism evidence="1 2">
    <name type="scientific">Mesorhizobium australicum</name>
    <dbReference type="NCBI Taxonomy" id="536018"/>
    <lineage>
        <taxon>Bacteria</taxon>
        <taxon>Pseudomonadati</taxon>
        <taxon>Pseudomonadota</taxon>
        <taxon>Alphaproteobacteria</taxon>
        <taxon>Hyphomicrobiales</taxon>
        <taxon>Phyllobacteriaceae</taxon>
        <taxon>Mesorhizobium</taxon>
    </lineage>
</organism>
<reference evidence="1 2" key="1">
    <citation type="submission" date="2017-04" db="EMBL/GenBank/DDBJ databases">
        <authorList>
            <person name="Afonso C.L."/>
            <person name="Miller P.J."/>
            <person name="Scott M.A."/>
            <person name="Spackman E."/>
            <person name="Goraichik I."/>
            <person name="Dimitrov K.M."/>
            <person name="Suarez D.L."/>
            <person name="Swayne D.E."/>
        </authorList>
    </citation>
    <scope>NUCLEOTIDE SEQUENCE [LARGE SCALE GENOMIC DNA]</scope>
    <source>
        <strain evidence="1 2">B5P</strain>
    </source>
</reference>
<name>A0A1X7MVH4_9HYPH</name>
<dbReference type="EMBL" id="FXBL01000004">
    <property type="protein sequence ID" value="SMH27933.1"/>
    <property type="molecule type" value="Genomic_DNA"/>
</dbReference>
<dbReference type="RefSeq" id="WP_085462853.1">
    <property type="nucleotide sequence ID" value="NZ_FXBL01000004.1"/>
</dbReference>